<dbReference type="InterPro" id="IPR032710">
    <property type="entry name" value="NTF2-like_dom_sf"/>
</dbReference>
<dbReference type="RefSeq" id="WP_189223279.1">
    <property type="nucleotide sequence ID" value="NZ_BMRG01000003.1"/>
</dbReference>
<proteinExistence type="predicted"/>
<reference evidence="3" key="2">
    <citation type="submission" date="2020-09" db="EMBL/GenBank/DDBJ databases">
        <authorList>
            <person name="Sun Q."/>
            <person name="Ohkuma M."/>
        </authorList>
    </citation>
    <scope>NUCLEOTIDE SEQUENCE</scope>
    <source>
        <strain evidence="3">JCM 3313</strain>
    </source>
</reference>
<dbReference type="InterPro" id="IPR037401">
    <property type="entry name" value="SnoaL-like"/>
</dbReference>
<evidence type="ECO:0000259" key="2">
    <source>
        <dbReference type="Pfam" id="PF13577"/>
    </source>
</evidence>
<sequence>MSANSLPRRAAVTGALGAAAAVAAPALAEAAPGVDDRTAVQLVVDGIDNAVDDKDWARCRRYFTDQVDVDFAALDGGPPARIPADELVGAWRRNLYAEKASFHSRTNHEITIRGDRATVRSKGYAFNRLRRPLGDDLWEVWAYYAHELVKTPEGWRCRAIAISEVLHSRGNELARTHVPS</sequence>
<dbReference type="Gene3D" id="3.10.450.50">
    <property type="match status" value="1"/>
</dbReference>
<dbReference type="Pfam" id="PF13577">
    <property type="entry name" value="SnoaL_4"/>
    <property type="match status" value="1"/>
</dbReference>
<dbReference type="Proteomes" id="UP000639606">
    <property type="component" value="Unassembled WGS sequence"/>
</dbReference>
<gene>
    <name evidence="3" type="ORF">GCM10010185_24280</name>
</gene>
<dbReference type="PROSITE" id="PS51318">
    <property type="entry name" value="TAT"/>
    <property type="match status" value="1"/>
</dbReference>
<dbReference type="InterPro" id="IPR006311">
    <property type="entry name" value="TAT_signal"/>
</dbReference>
<accession>A0A918AKR6</accession>
<feature type="domain" description="SnoaL-like" evidence="2">
    <location>
        <begin position="34"/>
        <end position="158"/>
    </location>
</feature>
<organism evidence="3 4">
    <name type="scientific">Saccharothrix coeruleofusca</name>
    <dbReference type="NCBI Taxonomy" id="33919"/>
    <lineage>
        <taxon>Bacteria</taxon>
        <taxon>Bacillati</taxon>
        <taxon>Actinomycetota</taxon>
        <taxon>Actinomycetes</taxon>
        <taxon>Pseudonocardiales</taxon>
        <taxon>Pseudonocardiaceae</taxon>
        <taxon>Saccharothrix</taxon>
    </lineage>
</organism>
<protein>
    <recommendedName>
        <fullName evidence="2">SnoaL-like domain-containing protein</fullName>
    </recommendedName>
</protein>
<keyword evidence="1" id="KW-0732">Signal</keyword>
<comment type="caution">
    <text evidence="3">The sequence shown here is derived from an EMBL/GenBank/DDBJ whole genome shotgun (WGS) entry which is preliminary data.</text>
</comment>
<keyword evidence="4" id="KW-1185">Reference proteome</keyword>
<name>A0A918AKR6_9PSEU</name>
<dbReference type="AlphaFoldDB" id="A0A918AKR6"/>
<evidence type="ECO:0000313" key="4">
    <source>
        <dbReference type="Proteomes" id="UP000639606"/>
    </source>
</evidence>
<feature type="signal peptide" evidence="1">
    <location>
        <begin position="1"/>
        <end position="30"/>
    </location>
</feature>
<evidence type="ECO:0000313" key="3">
    <source>
        <dbReference type="EMBL" id="GGP50996.1"/>
    </source>
</evidence>
<dbReference type="SUPFAM" id="SSF54427">
    <property type="entry name" value="NTF2-like"/>
    <property type="match status" value="1"/>
</dbReference>
<evidence type="ECO:0000256" key="1">
    <source>
        <dbReference type="SAM" id="SignalP"/>
    </source>
</evidence>
<feature type="chain" id="PRO_5037849847" description="SnoaL-like domain-containing protein" evidence="1">
    <location>
        <begin position="31"/>
        <end position="180"/>
    </location>
</feature>
<dbReference type="EMBL" id="BMRG01000003">
    <property type="protein sequence ID" value="GGP50996.1"/>
    <property type="molecule type" value="Genomic_DNA"/>
</dbReference>
<reference evidence="3" key="1">
    <citation type="journal article" date="2014" name="Int. J. Syst. Evol. Microbiol.">
        <title>Complete genome sequence of Corynebacterium casei LMG S-19264T (=DSM 44701T), isolated from a smear-ripened cheese.</title>
        <authorList>
            <consortium name="US DOE Joint Genome Institute (JGI-PGF)"/>
            <person name="Walter F."/>
            <person name="Albersmeier A."/>
            <person name="Kalinowski J."/>
            <person name="Ruckert C."/>
        </authorList>
    </citation>
    <scope>NUCLEOTIDE SEQUENCE</scope>
    <source>
        <strain evidence="3">JCM 3313</strain>
    </source>
</reference>